<gene>
    <name evidence="2" type="ORF">AC625_21100</name>
</gene>
<dbReference type="InterPro" id="IPR006171">
    <property type="entry name" value="TOPRIM_dom"/>
</dbReference>
<comment type="caution">
    <text evidence="2">The sequence shown here is derived from an EMBL/GenBank/DDBJ whole genome shotgun (WGS) entry which is preliminary data.</text>
</comment>
<dbReference type="GO" id="GO:0043822">
    <property type="term" value="F:ribonuclease M5 activity"/>
    <property type="evidence" value="ECO:0007669"/>
    <property type="project" value="TreeGrafter"/>
</dbReference>
<organism evidence="2 3">
    <name type="scientific">Peribacillus loiseleuriae</name>
    <dbReference type="NCBI Taxonomy" id="1679170"/>
    <lineage>
        <taxon>Bacteria</taxon>
        <taxon>Bacillati</taxon>
        <taxon>Bacillota</taxon>
        <taxon>Bacilli</taxon>
        <taxon>Bacillales</taxon>
        <taxon>Bacillaceae</taxon>
        <taxon>Peribacillus</taxon>
    </lineage>
</organism>
<accession>A0A0K9GYN3</accession>
<evidence type="ECO:0000259" key="1">
    <source>
        <dbReference type="PROSITE" id="PS50880"/>
    </source>
</evidence>
<dbReference type="STRING" id="1679170.AC625_21100"/>
<dbReference type="PATRIC" id="fig|1679170.3.peg.4760"/>
<feature type="domain" description="Toprim" evidence="1">
    <location>
        <begin position="9"/>
        <end position="97"/>
    </location>
</feature>
<dbReference type="PROSITE" id="PS50880">
    <property type="entry name" value="TOPRIM"/>
    <property type="match status" value="1"/>
</dbReference>
<dbReference type="EMBL" id="LFZW01000001">
    <property type="protein sequence ID" value="KMY51716.1"/>
    <property type="molecule type" value="Genomic_DNA"/>
</dbReference>
<name>A0A0K9GYN3_9BACI</name>
<sequence length="118" mass="13629">MLLRQSEVEKILIVEGTSDKRQVKKILNEDVEIICTNGTISLVRLDELVEELEDKDVYILVDADESGEKLRKQLKREMPNASHIYIDKMYRQVADAPLKHLSTMLLSAKIDVKVEYLE</sequence>
<evidence type="ECO:0000313" key="2">
    <source>
        <dbReference type="EMBL" id="KMY51716.1"/>
    </source>
</evidence>
<dbReference type="AlphaFoldDB" id="A0A0K9GYN3"/>
<dbReference type="PANTHER" id="PTHR39156">
    <property type="entry name" value="RIBONUCLEASE M5"/>
    <property type="match status" value="1"/>
</dbReference>
<reference evidence="3" key="1">
    <citation type="submission" date="2015-07" db="EMBL/GenBank/DDBJ databases">
        <title>Genome sequencing project for genomic taxonomy and phylogenomics of Bacillus-like bacteria.</title>
        <authorList>
            <person name="Liu B."/>
            <person name="Wang J."/>
            <person name="Zhu Y."/>
            <person name="Liu G."/>
            <person name="Chen Q."/>
            <person name="Chen Z."/>
            <person name="Lan J."/>
            <person name="Che J."/>
            <person name="Ge C."/>
            <person name="Shi H."/>
            <person name="Pan Z."/>
            <person name="Liu X."/>
        </authorList>
    </citation>
    <scope>NUCLEOTIDE SEQUENCE [LARGE SCALE GENOMIC DNA]</scope>
    <source>
        <strain evidence="3">FJAT-27997</strain>
    </source>
</reference>
<dbReference type="SUPFAM" id="SSF110455">
    <property type="entry name" value="Toprim domain"/>
    <property type="match status" value="1"/>
</dbReference>
<dbReference type="RefSeq" id="WP_049683065.1">
    <property type="nucleotide sequence ID" value="NZ_JBIVOD010000004.1"/>
</dbReference>
<dbReference type="Proteomes" id="UP000037146">
    <property type="component" value="Unassembled WGS sequence"/>
</dbReference>
<dbReference type="Gene3D" id="3.40.1360.10">
    <property type="match status" value="1"/>
</dbReference>
<keyword evidence="3" id="KW-1185">Reference proteome</keyword>
<dbReference type="PANTHER" id="PTHR39156:SF2">
    <property type="entry name" value="DNA PRIMASE (BACTERIAL TYPE) AND SMALL PRIMASE-LIKE PROTEINS"/>
    <property type="match status" value="1"/>
</dbReference>
<dbReference type="Pfam" id="PF01751">
    <property type="entry name" value="Toprim"/>
    <property type="match status" value="1"/>
</dbReference>
<dbReference type="SMART" id="SM00493">
    <property type="entry name" value="TOPRIM"/>
    <property type="match status" value="1"/>
</dbReference>
<dbReference type="GO" id="GO:0006364">
    <property type="term" value="P:rRNA processing"/>
    <property type="evidence" value="ECO:0007669"/>
    <property type="project" value="TreeGrafter"/>
</dbReference>
<proteinExistence type="predicted"/>
<protein>
    <submittedName>
        <fullName evidence="2">TOPRIM domain-containing protein</fullName>
    </submittedName>
</protein>
<evidence type="ECO:0000313" key="3">
    <source>
        <dbReference type="Proteomes" id="UP000037146"/>
    </source>
</evidence>